<gene>
    <name evidence="2" type="ORF">LCGC14_0774510</name>
</gene>
<evidence type="ECO:0000313" key="2">
    <source>
        <dbReference type="EMBL" id="KKN36351.1"/>
    </source>
</evidence>
<organism evidence="2">
    <name type="scientific">marine sediment metagenome</name>
    <dbReference type="NCBI Taxonomy" id="412755"/>
    <lineage>
        <taxon>unclassified sequences</taxon>
        <taxon>metagenomes</taxon>
        <taxon>ecological metagenomes</taxon>
    </lineage>
</organism>
<feature type="transmembrane region" description="Helical" evidence="1">
    <location>
        <begin position="53"/>
        <end position="79"/>
    </location>
</feature>
<sequence length="92" mass="10237">MKFNVIHLGLTLSKFFAIVVFFIGIGNLIFPAYGVAFLQLIDSIFPGYHFGKWGFGGVIVATLYAALDGFILGVLFAWLHNFFGKFIKKEGK</sequence>
<dbReference type="EMBL" id="LAZR01001971">
    <property type="protein sequence ID" value="KKN36351.1"/>
    <property type="molecule type" value="Genomic_DNA"/>
</dbReference>
<keyword evidence="1" id="KW-0472">Membrane</keyword>
<feature type="transmembrane region" description="Helical" evidence="1">
    <location>
        <begin position="12"/>
        <end position="33"/>
    </location>
</feature>
<evidence type="ECO:0000256" key="1">
    <source>
        <dbReference type="SAM" id="Phobius"/>
    </source>
</evidence>
<name>A0A0F9SHB9_9ZZZZ</name>
<keyword evidence="1" id="KW-0812">Transmembrane</keyword>
<protein>
    <submittedName>
        <fullName evidence="2">Uncharacterized protein</fullName>
    </submittedName>
</protein>
<accession>A0A0F9SHB9</accession>
<proteinExistence type="predicted"/>
<keyword evidence="1" id="KW-1133">Transmembrane helix</keyword>
<dbReference type="AlphaFoldDB" id="A0A0F9SHB9"/>
<reference evidence="2" key="1">
    <citation type="journal article" date="2015" name="Nature">
        <title>Complex archaea that bridge the gap between prokaryotes and eukaryotes.</title>
        <authorList>
            <person name="Spang A."/>
            <person name="Saw J.H."/>
            <person name="Jorgensen S.L."/>
            <person name="Zaremba-Niedzwiedzka K."/>
            <person name="Martijn J."/>
            <person name="Lind A.E."/>
            <person name="van Eijk R."/>
            <person name="Schleper C."/>
            <person name="Guy L."/>
            <person name="Ettema T.J."/>
        </authorList>
    </citation>
    <scope>NUCLEOTIDE SEQUENCE</scope>
</reference>
<comment type="caution">
    <text evidence="2">The sequence shown here is derived from an EMBL/GenBank/DDBJ whole genome shotgun (WGS) entry which is preliminary data.</text>
</comment>